<evidence type="ECO:0000313" key="2">
    <source>
        <dbReference type="EMBL" id="MPM97499.1"/>
    </source>
</evidence>
<feature type="compositionally biased region" description="Basic and acidic residues" evidence="1">
    <location>
        <begin position="91"/>
        <end position="101"/>
    </location>
</feature>
<accession>A0A645E7U6</accession>
<organism evidence="2">
    <name type="scientific">bioreactor metagenome</name>
    <dbReference type="NCBI Taxonomy" id="1076179"/>
    <lineage>
        <taxon>unclassified sequences</taxon>
        <taxon>metagenomes</taxon>
        <taxon>ecological metagenomes</taxon>
    </lineage>
</organism>
<gene>
    <name evidence="2" type="ORF">SDC9_144672</name>
</gene>
<protein>
    <submittedName>
        <fullName evidence="2">Uncharacterized protein</fullName>
    </submittedName>
</protein>
<reference evidence="2" key="1">
    <citation type="submission" date="2019-08" db="EMBL/GenBank/DDBJ databases">
        <authorList>
            <person name="Kucharzyk K."/>
            <person name="Murdoch R.W."/>
            <person name="Higgins S."/>
            <person name="Loffler F."/>
        </authorList>
    </citation>
    <scope>NUCLEOTIDE SEQUENCE</scope>
</reference>
<comment type="caution">
    <text evidence="2">The sequence shown here is derived from an EMBL/GenBank/DDBJ whole genome shotgun (WGS) entry which is preliminary data.</text>
</comment>
<sequence>MAAYGLLRVGDAGRRQNQNRLVPADKAVYFGDMQEGAVSFWHLGVHLRDDKLRVFCRPIGVVHRHSQAAQSVFVRRGYGDQGHVNRQLRFEKPGHLKEKAGSEVGQPLFDGLPA</sequence>
<evidence type="ECO:0000256" key="1">
    <source>
        <dbReference type="SAM" id="MobiDB-lite"/>
    </source>
</evidence>
<dbReference type="AlphaFoldDB" id="A0A645E7U6"/>
<name>A0A645E7U6_9ZZZZ</name>
<feature type="region of interest" description="Disordered" evidence="1">
    <location>
        <begin position="91"/>
        <end position="114"/>
    </location>
</feature>
<proteinExistence type="predicted"/>
<dbReference type="EMBL" id="VSSQ01043771">
    <property type="protein sequence ID" value="MPM97499.1"/>
    <property type="molecule type" value="Genomic_DNA"/>
</dbReference>